<sequence length="264" mass="28841">MCGGMREAASGRQSRSRPLMAAEAAGGGGDGRQNRPLMDSRQANSARCKNPGPKTHAHNATMRRAPLWPPPPPQPPMPSPPRVWQRAGKTHDDRPSGREQQRRRTQWPPTGRTQRAHLARPTDSDRGRFPPTTTRRKQIAADGDGEKSRAGLALWARPTDRRGRERPVCTAHKKAECAQRRQGVDHRVVSPVDANKGAYEHIEPTTPRTAPSIASARYPAAAAAASYSLAAAVAALVKTKRSSKQLSEVFARDRQRRNHSGPPG</sequence>
<reference evidence="3" key="1">
    <citation type="submission" date="2022-11" db="UniProtKB">
        <authorList>
            <consortium name="WormBaseParasite"/>
        </authorList>
    </citation>
    <scope>IDENTIFICATION</scope>
</reference>
<feature type="compositionally biased region" description="Basic and acidic residues" evidence="1">
    <location>
        <begin position="89"/>
        <end position="102"/>
    </location>
</feature>
<proteinExistence type="predicted"/>
<name>A0A914UVP3_9BILA</name>
<feature type="compositionally biased region" description="Basic and acidic residues" evidence="1">
    <location>
        <begin position="158"/>
        <end position="168"/>
    </location>
</feature>
<accession>A0A914UVP3</accession>
<organism evidence="2 3">
    <name type="scientific">Plectus sambesii</name>
    <dbReference type="NCBI Taxonomy" id="2011161"/>
    <lineage>
        <taxon>Eukaryota</taxon>
        <taxon>Metazoa</taxon>
        <taxon>Ecdysozoa</taxon>
        <taxon>Nematoda</taxon>
        <taxon>Chromadorea</taxon>
        <taxon>Plectida</taxon>
        <taxon>Plectina</taxon>
        <taxon>Plectoidea</taxon>
        <taxon>Plectidae</taxon>
        <taxon>Plectus</taxon>
    </lineage>
</organism>
<keyword evidence="2" id="KW-1185">Reference proteome</keyword>
<dbReference type="AlphaFoldDB" id="A0A914UVP3"/>
<dbReference type="Proteomes" id="UP000887566">
    <property type="component" value="Unplaced"/>
</dbReference>
<feature type="compositionally biased region" description="Pro residues" evidence="1">
    <location>
        <begin position="67"/>
        <end position="81"/>
    </location>
</feature>
<dbReference type="WBParaSite" id="PSAMB.scaffold12size138133.g177.t1">
    <property type="protein sequence ID" value="PSAMB.scaffold12size138133.g177.t1"/>
    <property type="gene ID" value="PSAMB.scaffold12size138133.g177"/>
</dbReference>
<feature type="region of interest" description="Disordered" evidence="1">
    <location>
        <begin position="1"/>
        <end position="168"/>
    </location>
</feature>
<feature type="compositionally biased region" description="Basic residues" evidence="1">
    <location>
        <begin position="254"/>
        <end position="264"/>
    </location>
</feature>
<evidence type="ECO:0000313" key="3">
    <source>
        <dbReference type="WBParaSite" id="PSAMB.scaffold12size138133.g177.t1"/>
    </source>
</evidence>
<evidence type="ECO:0000256" key="1">
    <source>
        <dbReference type="SAM" id="MobiDB-lite"/>
    </source>
</evidence>
<protein>
    <submittedName>
        <fullName evidence="3">Uncharacterized protein</fullName>
    </submittedName>
</protein>
<evidence type="ECO:0000313" key="2">
    <source>
        <dbReference type="Proteomes" id="UP000887566"/>
    </source>
</evidence>
<feature type="region of interest" description="Disordered" evidence="1">
    <location>
        <begin position="241"/>
        <end position="264"/>
    </location>
</feature>